<keyword evidence="1" id="KW-0732">Signal</keyword>
<evidence type="ECO:0000256" key="1">
    <source>
        <dbReference type="SAM" id="SignalP"/>
    </source>
</evidence>
<dbReference type="Proteomes" id="UP000199111">
    <property type="component" value="Unassembled WGS sequence"/>
</dbReference>
<feature type="signal peptide" evidence="1">
    <location>
        <begin position="1"/>
        <end position="30"/>
    </location>
</feature>
<feature type="chain" id="PRO_5011470102" evidence="1">
    <location>
        <begin position="31"/>
        <end position="675"/>
    </location>
</feature>
<keyword evidence="3" id="KW-1185">Reference proteome</keyword>
<dbReference type="SUPFAM" id="SSF50998">
    <property type="entry name" value="Quinoprotein alcohol dehydrogenase-like"/>
    <property type="match status" value="1"/>
</dbReference>
<evidence type="ECO:0000313" key="2">
    <source>
        <dbReference type="EMBL" id="SFJ58565.1"/>
    </source>
</evidence>
<dbReference type="PANTHER" id="PTHR34512:SF30">
    <property type="entry name" value="OUTER MEMBRANE PROTEIN ASSEMBLY FACTOR BAMB"/>
    <property type="match status" value="1"/>
</dbReference>
<dbReference type="PANTHER" id="PTHR34512">
    <property type="entry name" value="CELL SURFACE PROTEIN"/>
    <property type="match status" value="1"/>
</dbReference>
<gene>
    <name evidence="2" type="ORF">SAMN05216275_11073</name>
</gene>
<dbReference type="GeneID" id="96299136"/>
<dbReference type="SUPFAM" id="SSF50969">
    <property type="entry name" value="YVTN repeat-like/Quinoprotein amine dehydrogenase"/>
    <property type="match status" value="1"/>
</dbReference>
<dbReference type="InterPro" id="IPR011044">
    <property type="entry name" value="Quino_amine_DH_bsu"/>
</dbReference>
<name>A0A1I3SIP7_9ACTN</name>
<dbReference type="InterPro" id="IPR011047">
    <property type="entry name" value="Quinoprotein_ADH-like_sf"/>
</dbReference>
<proteinExistence type="predicted"/>
<dbReference type="EMBL" id="FOQY01000010">
    <property type="protein sequence ID" value="SFJ58565.1"/>
    <property type="molecule type" value="Genomic_DNA"/>
</dbReference>
<dbReference type="AlphaFoldDB" id="A0A1I3SIP7"/>
<reference evidence="3" key="1">
    <citation type="submission" date="2016-10" db="EMBL/GenBank/DDBJ databases">
        <authorList>
            <person name="Varghese N."/>
            <person name="Submissions S."/>
        </authorList>
    </citation>
    <scope>NUCLEOTIDE SEQUENCE [LARGE SCALE GENOMIC DNA]</scope>
    <source>
        <strain evidence="3">CGMCC 4.2126</strain>
    </source>
</reference>
<dbReference type="RefSeq" id="WP_093887938.1">
    <property type="nucleotide sequence ID" value="NZ_FOQY01000010.1"/>
</dbReference>
<evidence type="ECO:0000313" key="3">
    <source>
        <dbReference type="Proteomes" id="UP000199111"/>
    </source>
</evidence>
<dbReference type="Gene3D" id="2.130.10.10">
    <property type="entry name" value="YVTN repeat-like/Quinoprotein amine dehydrogenase"/>
    <property type="match status" value="2"/>
</dbReference>
<accession>A0A1I3SIP7</accession>
<organism evidence="2 3">
    <name type="scientific">Streptosporangium canum</name>
    <dbReference type="NCBI Taxonomy" id="324952"/>
    <lineage>
        <taxon>Bacteria</taxon>
        <taxon>Bacillati</taxon>
        <taxon>Actinomycetota</taxon>
        <taxon>Actinomycetes</taxon>
        <taxon>Streptosporangiales</taxon>
        <taxon>Streptosporangiaceae</taxon>
        <taxon>Streptosporangium</taxon>
    </lineage>
</organism>
<sequence>MPRPHPARWIVLTVLTALALVLPLTSPVQAAARAPLGAPPARCGAPGFQTFGPATTTGAIVGAVLHGGRGYVVTRGLKPPIVAEFDLATRKVVRAVPLPDGPADGAPEGAWATTVSGGKIYIGTYPVPDLYRFDPATGEVEHLHSFGRNGGFVWSLATAPDGTIYAGTYSDGRVWEYSPATGAVRNFGVLAAGERYVRSIAADADNVYAGLLDKGRLMAIGRTDGTVRDITPAALGAKPAGFGVLADYGDRLLAGSGTFLVDVRKDGSDARVLDLGATSLDAITVAADGTAYLSSRPYGSIYRYRTGDTALTEVGTPPSPGDEHRALALTDEHTLVGFAGSGGVWSMDLRTGKSEFTELLDAGIPAGPERPQSILLDPRKAIYVAGHWAVEVRDLRTGAHRRIRVPGEPKAMLLRNHKIYAALYPSGQIIELDPRDDRIRSLGYLGNGQKRPWDMEYDRRSGLLLIASAPLGADLSGALTLLDPDTGKMDVYHDVVPDQSLMSLTVDGGIAYLGADVLGGGGTPPTRSAAAVAAFDLRTRKVLWQVTPVPGNRTIQDVIVHRGLLYGVFKRNAGWFVMDLATRTVIRQGPLTGYGELYVHRGKVFASTYFGGGNVHQLGPDLAEPKLVATGLGDEWYTNPQLAFEPNSWNAWTLVGRDLALVRMDPGCPTLDVTP</sequence>
<dbReference type="InterPro" id="IPR015943">
    <property type="entry name" value="WD40/YVTN_repeat-like_dom_sf"/>
</dbReference>
<protein>
    <submittedName>
        <fullName evidence="2">PQQ-like domain-containing protein</fullName>
    </submittedName>
</protein>